<name>A0A517M252_9BACT</name>
<sequence length="133" mass="14097">MMYLPRHALWLLAVSVFVGCSNSGSGLALYEVSGEVVVDGQPLENGSITFEPVDGKGGVYGDQIQNGRYTVQVASGEKRVSILASRPSKALGPDGNPMSEQYIPASYNTKSQLTANVVADAQNEVDFTLDVGK</sequence>
<reference evidence="1 2" key="1">
    <citation type="submission" date="2019-02" db="EMBL/GenBank/DDBJ databases">
        <title>Deep-cultivation of Planctomycetes and their phenomic and genomic characterization uncovers novel biology.</title>
        <authorList>
            <person name="Wiegand S."/>
            <person name="Jogler M."/>
            <person name="Boedeker C."/>
            <person name="Pinto D."/>
            <person name="Vollmers J."/>
            <person name="Rivas-Marin E."/>
            <person name="Kohn T."/>
            <person name="Peeters S.H."/>
            <person name="Heuer A."/>
            <person name="Rast P."/>
            <person name="Oberbeckmann S."/>
            <person name="Bunk B."/>
            <person name="Jeske O."/>
            <person name="Meyerdierks A."/>
            <person name="Storesund J.E."/>
            <person name="Kallscheuer N."/>
            <person name="Luecker S."/>
            <person name="Lage O.M."/>
            <person name="Pohl T."/>
            <person name="Merkel B.J."/>
            <person name="Hornburger P."/>
            <person name="Mueller R.-W."/>
            <person name="Bruemmer F."/>
            <person name="Labrenz M."/>
            <person name="Spormann A.M."/>
            <person name="Op den Camp H."/>
            <person name="Overmann J."/>
            <person name="Amann R."/>
            <person name="Jetten M.S.M."/>
            <person name="Mascher T."/>
            <person name="Medema M.H."/>
            <person name="Devos D.P."/>
            <person name="Kaster A.-K."/>
            <person name="Ovreas L."/>
            <person name="Rohde M."/>
            <person name="Galperin M.Y."/>
            <person name="Jogler C."/>
        </authorList>
    </citation>
    <scope>NUCLEOTIDE SEQUENCE [LARGE SCALE GENOMIC DNA]</scope>
    <source>
        <strain evidence="1 2">EC9</strain>
    </source>
</reference>
<dbReference type="AlphaFoldDB" id="A0A517M252"/>
<dbReference type="OrthoDB" id="291487at2"/>
<accession>A0A517M252</accession>
<organism evidence="1 2">
    <name type="scientific">Rosistilla ulvae</name>
    <dbReference type="NCBI Taxonomy" id="1930277"/>
    <lineage>
        <taxon>Bacteria</taxon>
        <taxon>Pseudomonadati</taxon>
        <taxon>Planctomycetota</taxon>
        <taxon>Planctomycetia</taxon>
        <taxon>Pirellulales</taxon>
        <taxon>Pirellulaceae</taxon>
        <taxon>Rosistilla</taxon>
    </lineage>
</organism>
<evidence type="ECO:0000313" key="2">
    <source>
        <dbReference type="Proteomes" id="UP000319557"/>
    </source>
</evidence>
<evidence type="ECO:0000313" key="1">
    <source>
        <dbReference type="EMBL" id="QDS88946.1"/>
    </source>
</evidence>
<proteinExistence type="predicted"/>
<evidence type="ECO:0008006" key="3">
    <source>
        <dbReference type="Google" id="ProtNLM"/>
    </source>
</evidence>
<gene>
    <name evidence="1" type="ORF">EC9_31420</name>
</gene>
<dbReference type="PROSITE" id="PS51257">
    <property type="entry name" value="PROKAR_LIPOPROTEIN"/>
    <property type="match status" value="1"/>
</dbReference>
<protein>
    <recommendedName>
        <fullName evidence="3">Carboxypeptidase regulatory-like domain-containing protein</fullName>
    </recommendedName>
</protein>
<dbReference type="Proteomes" id="UP000319557">
    <property type="component" value="Chromosome"/>
</dbReference>
<dbReference type="RefSeq" id="WP_145346509.1">
    <property type="nucleotide sequence ID" value="NZ_CP036261.1"/>
</dbReference>
<keyword evidence="2" id="KW-1185">Reference proteome</keyword>
<dbReference type="KEGG" id="ruv:EC9_31420"/>
<dbReference type="EMBL" id="CP036261">
    <property type="protein sequence ID" value="QDS88946.1"/>
    <property type="molecule type" value="Genomic_DNA"/>
</dbReference>